<evidence type="ECO:0000313" key="2">
    <source>
        <dbReference type="Proteomes" id="UP001164250"/>
    </source>
</evidence>
<comment type="caution">
    <text evidence="1">The sequence shown here is derived from an EMBL/GenBank/DDBJ whole genome shotgun (WGS) entry which is preliminary data.</text>
</comment>
<dbReference type="Proteomes" id="UP001164250">
    <property type="component" value="Chromosome 8"/>
</dbReference>
<evidence type="ECO:0000313" key="1">
    <source>
        <dbReference type="EMBL" id="KAJ0091001.1"/>
    </source>
</evidence>
<keyword evidence="2" id="KW-1185">Reference proteome</keyword>
<sequence>MLLTLIIKRDYPYTQWTQNFPGSTSADKLSPQLGSRLFVLACEAEMMSKDYAWLITDGLSNSLDAMDPRAIDLMEGVLWACPQGVRQKSPSDHKCTLTVFSGVLSTSLASDQVNIFDILAYDTVFVLAMAIEKIGPDEY</sequence>
<dbReference type="EMBL" id="CM047904">
    <property type="protein sequence ID" value="KAJ0091001.1"/>
    <property type="molecule type" value="Genomic_DNA"/>
</dbReference>
<organism evidence="1 2">
    <name type="scientific">Pistacia atlantica</name>
    <dbReference type="NCBI Taxonomy" id="434234"/>
    <lineage>
        <taxon>Eukaryota</taxon>
        <taxon>Viridiplantae</taxon>
        <taxon>Streptophyta</taxon>
        <taxon>Embryophyta</taxon>
        <taxon>Tracheophyta</taxon>
        <taxon>Spermatophyta</taxon>
        <taxon>Magnoliopsida</taxon>
        <taxon>eudicotyledons</taxon>
        <taxon>Gunneridae</taxon>
        <taxon>Pentapetalae</taxon>
        <taxon>rosids</taxon>
        <taxon>malvids</taxon>
        <taxon>Sapindales</taxon>
        <taxon>Anacardiaceae</taxon>
        <taxon>Pistacia</taxon>
    </lineage>
</organism>
<reference evidence="2" key="1">
    <citation type="journal article" date="2023" name="G3 (Bethesda)">
        <title>Genome assembly and association tests identify interacting loci associated with vigor, precocity, and sex in interspecific pistachio rootstocks.</title>
        <authorList>
            <person name="Palmer W."/>
            <person name="Jacygrad E."/>
            <person name="Sagayaradj S."/>
            <person name="Cavanaugh K."/>
            <person name="Han R."/>
            <person name="Bertier L."/>
            <person name="Beede B."/>
            <person name="Kafkas S."/>
            <person name="Golino D."/>
            <person name="Preece J."/>
            <person name="Michelmore R."/>
        </authorList>
    </citation>
    <scope>NUCLEOTIDE SEQUENCE [LARGE SCALE GENOMIC DNA]</scope>
</reference>
<proteinExistence type="predicted"/>
<name>A0ACC1AWD0_9ROSI</name>
<protein>
    <submittedName>
        <fullName evidence="1">Uncharacterized protein</fullName>
    </submittedName>
</protein>
<gene>
    <name evidence="1" type="ORF">Patl1_14367</name>
</gene>
<accession>A0ACC1AWD0</accession>